<keyword evidence="2" id="KW-1185">Reference proteome</keyword>
<gene>
    <name evidence="1" type="ORF">SD1_65</name>
</gene>
<dbReference type="EMBL" id="MT360681">
    <property type="protein sequence ID" value="QJT70593.1"/>
    <property type="molecule type" value="Genomic_DNA"/>
</dbReference>
<sequence length="97" mass="11090">MRVLIVYETNPDGVNFYDIEMTSEQYEIVKTAQGKFINCHEDTPGTEYLNIALCSNLEYLDECDQSLPHACAWKDKTIIDLENPAKFDAIIYTGIMC</sequence>
<protein>
    <submittedName>
        <fullName evidence="1">Uncharacterized protein</fullName>
    </submittedName>
</protein>
<reference evidence="1 2" key="1">
    <citation type="submission" date="2020-04" db="EMBL/GenBank/DDBJ databases">
        <authorList>
            <person name="Kumar P."/>
            <person name="Meghvansi M.K."/>
            <person name="Kamboj D.V."/>
        </authorList>
    </citation>
    <scope>NUCLEOTIDE SEQUENCE [LARGE SCALE GENOMIC DNA]</scope>
</reference>
<dbReference type="Proteomes" id="UP000504733">
    <property type="component" value="Segment"/>
</dbReference>
<evidence type="ECO:0000313" key="2">
    <source>
        <dbReference type="Proteomes" id="UP000504733"/>
    </source>
</evidence>
<name>A0A6M5CAR4_9CAUD</name>
<organism evidence="1 2">
    <name type="scientific">Shigella phage 2019SD1</name>
    <dbReference type="NCBI Taxonomy" id="2848074"/>
    <lineage>
        <taxon>Viruses</taxon>
        <taxon>Duplodnaviria</taxon>
        <taxon>Heunggongvirae</taxon>
        <taxon>Uroviricota</taxon>
        <taxon>Caudoviricetes</taxon>
        <taxon>Drexlerviridae</taxon>
        <taxon>Tempevirinae</taxon>
        <taxon>Hanrivervirus</taxon>
        <taxon>Hanrivervirus hv2019SD1</taxon>
    </lineage>
</organism>
<evidence type="ECO:0000313" key="1">
    <source>
        <dbReference type="EMBL" id="QJT70593.1"/>
    </source>
</evidence>
<accession>A0A6M5CAR4</accession>
<proteinExistence type="predicted"/>